<dbReference type="Proteomes" id="UP000015453">
    <property type="component" value="Unassembled WGS sequence"/>
</dbReference>
<name>S8DJP7_9LAMI</name>
<protein>
    <recommendedName>
        <fullName evidence="3">Chorein N-terminal domain-containing protein</fullName>
    </recommendedName>
</protein>
<dbReference type="PANTHER" id="PTHR22774:SF11">
    <property type="entry name" value="CHOREIN N-TERMINAL DOMAIN-CONTAINING PROTEIN"/>
    <property type="match status" value="1"/>
</dbReference>
<proteinExistence type="predicted"/>
<dbReference type="EMBL" id="AUSU01008133">
    <property type="protein sequence ID" value="EPS59717.1"/>
    <property type="molecule type" value="Genomic_DNA"/>
</dbReference>
<comment type="caution">
    <text evidence="1">The sequence shown here is derived from an EMBL/GenBank/DDBJ whole genome shotgun (WGS) entry which is preliminary data.</text>
</comment>
<evidence type="ECO:0008006" key="3">
    <source>
        <dbReference type="Google" id="ProtNLM"/>
    </source>
</evidence>
<dbReference type="PANTHER" id="PTHR22774">
    <property type="entry name" value="CHOREIN N-TERMINAL DOMAIN-CONTAINING PROTEIN"/>
    <property type="match status" value="1"/>
</dbReference>
<evidence type="ECO:0000313" key="1">
    <source>
        <dbReference type="EMBL" id="EPS59717.1"/>
    </source>
</evidence>
<evidence type="ECO:0000313" key="2">
    <source>
        <dbReference type="Proteomes" id="UP000015453"/>
    </source>
</evidence>
<dbReference type="InterPro" id="IPR026728">
    <property type="entry name" value="BLTP3A/B"/>
</dbReference>
<accession>S8DJP7</accession>
<sequence length="1052" mass="115017">FLDQIADGMTIQVGTVNLLLETHCRPRSAGGAAWESPMASITMRNLLLYTTNECWEVVNLKEAREFSNDKKFIYVFKKLEWENLSIDLLPHPNMFLDANFSKAGYDMKDKHGAKRVFFGGERLVDGISGEANITIQRTELNNPLGLEVQLHITEAVCPALRMRALLRFFTALYICINRGDVNPGVQEAWSTAGRCFVSVLVDHIFFCIKDSEFQLEFLMQSLFFSRASVSDGENAKCLTRIMIGGFFLRDTFSRPPCTLVQPSMLDASTGVSDVPDFGKDFNPIHPIANQRLSSNHSSPLVTLYFLQLLPTPMPPIFASRTVIDCQPLMIHLQEVSCLRIASFLADGLTTDPGSANPDFSVNSLIFKLKGLDINVPLEIEEPEGPSRSLDVPLQSSFAGANLHITNLIFSESPSVKLKSLNIEKDPVCFSLWKSQPIDASQKKLTVEVSSINLSLESCSNSTRGDGSKMDSGSWRCIDVEGIRVEVAMATADGSPLTTIPPPQGVVRVGIACQQYISNTSVEQLFFVLNLYTHFCKVSERISAVGINRDKTEAGYKSFVENSMVEVPGDTSVTLAVEDLQLRFLESSSSDPQGGIPLVCFKGSDLTIRVGHRTLGGAMAISSTLRWEAVEVDCMDSPKLQNTKLDSTAPEISYLEGTEWHRLRAVLWVQNNPVTVPFLDVSMIHVIPYSAQDMECHSLSMSACVAGLRLGGGMNYAESLLRRFGIFGPDGGPGEGLTRGLEYLSDGPLLKLFQASPVWSRDSNGGSFDDGKQSSLLHLGVPDDVDVSVELKDWLFALEGAQEVFDSLYARDSSREERSWHATFRSLKVKAESGSNRFSFGRTKRDGKQQQHPIEMITVGMENLQILKPMAELSNSTPDDETAGSHSQTFEKRPGVNVAADIIVISEGGVGDDAATNWAVENIKFSVNEPIEAVVKRDELQQLCLLAKSEIDSAGRIAAGILRILKLEGSLGPTAITQLSNLGSRSFDGIFFAPENLSRGSSSSPNTFGFSPPSNASWGGVDSTAIASLEETVLDSKMKCAAIATELSCSEES</sequence>
<keyword evidence="2" id="KW-1185">Reference proteome</keyword>
<feature type="non-terminal residue" evidence="1">
    <location>
        <position position="1052"/>
    </location>
</feature>
<feature type="non-terminal residue" evidence="1">
    <location>
        <position position="1"/>
    </location>
</feature>
<gene>
    <name evidence="1" type="ORF">M569_15088</name>
</gene>
<dbReference type="AlphaFoldDB" id="S8DJP7"/>
<dbReference type="OrthoDB" id="43807at2759"/>
<organism evidence="1 2">
    <name type="scientific">Genlisea aurea</name>
    <dbReference type="NCBI Taxonomy" id="192259"/>
    <lineage>
        <taxon>Eukaryota</taxon>
        <taxon>Viridiplantae</taxon>
        <taxon>Streptophyta</taxon>
        <taxon>Embryophyta</taxon>
        <taxon>Tracheophyta</taxon>
        <taxon>Spermatophyta</taxon>
        <taxon>Magnoliopsida</taxon>
        <taxon>eudicotyledons</taxon>
        <taxon>Gunneridae</taxon>
        <taxon>Pentapetalae</taxon>
        <taxon>asterids</taxon>
        <taxon>lamiids</taxon>
        <taxon>Lamiales</taxon>
        <taxon>Lentibulariaceae</taxon>
        <taxon>Genlisea</taxon>
    </lineage>
</organism>
<reference evidence="1 2" key="1">
    <citation type="journal article" date="2013" name="BMC Genomics">
        <title>The miniature genome of a carnivorous plant Genlisea aurea contains a low number of genes and short non-coding sequences.</title>
        <authorList>
            <person name="Leushkin E.V."/>
            <person name="Sutormin R.A."/>
            <person name="Nabieva E.R."/>
            <person name="Penin A.A."/>
            <person name="Kondrashov A.S."/>
            <person name="Logacheva M.D."/>
        </authorList>
    </citation>
    <scope>NUCLEOTIDE SEQUENCE [LARGE SCALE GENOMIC DNA]</scope>
</reference>